<dbReference type="InterPro" id="IPR016071">
    <property type="entry name" value="Staphylococal_nuclease_OB-fold"/>
</dbReference>
<keyword evidence="3" id="KW-0378">Hydrolase</keyword>
<dbReference type="PROSITE" id="PS50830">
    <property type="entry name" value="TNASE_3"/>
    <property type="match status" value="1"/>
</dbReference>
<dbReference type="PROSITE" id="PS01284">
    <property type="entry name" value="TNASE_2"/>
    <property type="match status" value="1"/>
</dbReference>
<dbReference type="SUPFAM" id="SSF50199">
    <property type="entry name" value="Staphylococcal nuclease"/>
    <property type="match status" value="1"/>
</dbReference>
<proteinExistence type="predicted"/>
<dbReference type="Gene3D" id="2.40.50.90">
    <property type="match status" value="1"/>
</dbReference>
<feature type="domain" description="TNase-like" evidence="4">
    <location>
        <begin position="18"/>
        <end position="141"/>
    </location>
</feature>
<gene>
    <name evidence="5" type="ORF">DUR78_19775</name>
</gene>
<dbReference type="InterPro" id="IPR002071">
    <property type="entry name" value="Thermonucl_AS"/>
</dbReference>
<dbReference type="GO" id="GO:0004519">
    <property type="term" value="F:endonuclease activity"/>
    <property type="evidence" value="ECO:0007669"/>
    <property type="project" value="UniProtKB-KW"/>
</dbReference>
<dbReference type="PANTHER" id="PTHR12302">
    <property type="entry name" value="EBNA2 BINDING PROTEIN P100"/>
    <property type="match status" value="1"/>
</dbReference>
<dbReference type="SMART" id="SM00318">
    <property type="entry name" value="SNc"/>
    <property type="match status" value="1"/>
</dbReference>
<dbReference type="GO" id="GO:0016787">
    <property type="term" value="F:hydrolase activity"/>
    <property type="evidence" value="ECO:0007669"/>
    <property type="project" value="UniProtKB-KW"/>
</dbReference>
<name>A0A5W8FQE3_SALON</name>
<protein>
    <submittedName>
        <fullName evidence="5">Chromosome partitioning protein ParB</fullName>
    </submittedName>
</protein>
<organism evidence="5">
    <name type="scientific">Salmonella oranienberg</name>
    <dbReference type="NCBI Taxonomy" id="28147"/>
    <lineage>
        <taxon>Bacteria</taxon>
        <taxon>Pseudomonadati</taxon>
        <taxon>Pseudomonadota</taxon>
        <taxon>Gammaproteobacteria</taxon>
        <taxon>Enterobacterales</taxon>
        <taxon>Enterobacteriaceae</taxon>
        <taxon>Salmonella</taxon>
    </lineage>
</organism>
<dbReference type="GO" id="GO:0003676">
    <property type="term" value="F:nucleic acid binding"/>
    <property type="evidence" value="ECO:0007669"/>
    <property type="project" value="InterPro"/>
</dbReference>
<accession>A0A5W8FQE3</accession>
<evidence type="ECO:0000256" key="2">
    <source>
        <dbReference type="ARBA" id="ARBA00022759"/>
    </source>
</evidence>
<keyword evidence="2" id="KW-0255">Endonuclease</keyword>
<dbReference type="Pfam" id="PF00565">
    <property type="entry name" value="SNase"/>
    <property type="match status" value="1"/>
</dbReference>
<keyword evidence="1" id="KW-0540">Nuclease</keyword>
<dbReference type="PANTHER" id="PTHR12302:SF3">
    <property type="entry name" value="SERINE_THREONINE-PROTEIN KINASE 31"/>
    <property type="match status" value="1"/>
</dbReference>
<dbReference type="CDD" id="cd00175">
    <property type="entry name" value="SNc"/>
    <property type="match status" value="1"/>
</dbReference>
<evidence type="ECO:0000256" key="1">
    <source>
        <dbReference type="ARBA" id="ARBA00022722"/>
    </source>
</evidence>
<dbReference type="EMBL" id="AAHMZU010000021">
    <property type="protein sequence ID" value="EBY0600905.1"/>
    <property type="molecule type" value="Genomic_DNA"/>
</dbReference>
<comment type="caution">
    <text evidence="5">The sequence shown here is derived from an EMBL/GenBank/DDBJ whole genome shotgun (WGS) entry which is preliminary data.</text>
</comment>
<dbReference type="InterPro" id="IPR035437">
    <property type="entry name" value="SNase_OB-fold_sf"/>
</dbReference>
<sequence>MPHLILLLLLILAPAVQATLTGRVVRVIDGDTVVVLTAPATEVRIRLAGIDAPEKGQPYGQRARQFLASRVAGRVVEISGDSRDRYGRALGTIWTDGRDINAELVCSGIAWAYRVRNEVQNPAYLQCENTAREQKKSLWQEPSPVPPWQWRKQLRPDV</sequence>
<dbReference type="AlphaFoldDB" id="A0A5W8FQE3"/>
<evidence type="ECO:0000256" key="3">
    <source>
        <dbReference type="ARBA" id="ARBA00022801"/>
    </source>
</evidence>
<dbReference type="PROSITE" id="PS01123">
    <property type="entry name" value="TNASE_1"/>
    <property type="match status" value="1"/>
</dbReference>
<reference evidence="5" key="1">
    <citation type="submission" date="2018-07" db="EMBL/GenBank/DDBJ databases">
        <authorList>
            <person name="Ashton P.M."/>
            <person name="Dallman T."/>
            <person name="Nair S."/>
            <person name="De Pinna E."/>
            <person name="Peters T."/>
            <person name="Grant K."/>
        </authorList>
    </citation>
    <scope>NUCLEOTIDE SEQUENCE</scope>
    <source>
        <strain evidence="5">516939</strain>
    </source>
</reference>
<evidence type="ECO:0000313" key="5">
    <source>
        <dbReference type="EMBL" id="EBY0600905.1"/>
    </source>
</evidence>
<evidence type="ECO:0000259" key="4">
    <source>
        <dbReference type="PROSITE" id="PS50830"/>
    </source>
</evidence>